<dbReference type="PIRSF" id="PIRSF000018">
    <property type="entry name" value="Mb_ADH_cyt_c"/>
    <property type="match status" value="1"/>
</dbReference>
<feature type="binding site" description="covalent" evidence="9">
    <location>
        <position position="206"/>
    </location>
    <ligand>
        <name>heme c</name>
        <dbReference type="ChEBI" id="CHEBI:61717"/>
        <label>2</label>
    </ligand>
</feature>
<dbReference type="SUPFAM" id="SSF46626">
    <property type="entry name" value="Cytochrome c"/>
    <property type="match status" value="3"/>
</dbReference>
<dbReference type="PANTHER" id="PTHR35008:SF8">
    <property type="entry name" value="ALCOHOL DEHYDROGENASE CYTOCHROME C SUBUNIT"/>
    <property type="match status" value="1"/>
</dbReference>
<dbReference type="Gene3D" id="1.10.760.10">
    <property type="entry name" value="Cytochrome c-like domain"/>
    <property type="match status" value="2"/>
</dbReference>
<dbReference type="GO" id="GO:0016614">
    <property type="term" value="F:oxidoreductase activity, acting on CH-OH group of donors"/>
    <property type="evidence" value="ECO:0007669"/>
    <property type="project" value="InterPro"/>
</dbReference>
<feature type="binding site" description="covalent" evidence="9">
    <location>
        <position position="341"/>
    </location>
    <ligand>
        <name>heme c</name>
        <dbReference type="ChEBI" id="CHEBI:61717"/>
        <label>3</label>
    </ligand>
</feature>
<dbReference type="InterPro" id="IPR051459">
    <property type="entry name" value="Cytochrome_c-type_DH"/>
</dbReference>
<feature type="binding site" description="covalent" evidence="9">
    <location>
        <position position="62"/>
    </location>
    <ligand>
        <name>heme c</name>
        <dbReference type="ChEBI" id="CHEBI:61717"/>
        <label>1</label>
    </ligand>
</feature>
<evidence type="ECO:0000256" key="7">
    <source>
        <dbReference type="ARBA" id="ARBA00023004"/>
    </source>
</evidence>
<dbReference type="Pfam" id="PF00034">
    <property type="entry name" value="Cytochrom_C"/>
    <property type="match status" value="1"/>
</dbReference>
<dbReference type="EMBL" id="CP011034">
    <property type="protein sequence ID" value="ALS33372.1"/>
    <property type="molecule type" value="Genomic_DNA"/>
</dbReference>
<keyword evidence="7 10" id="KW-0408">Iron</keyword>
<feature type="binding site" description="axial binding residue" evidence="10">
    <location>
        <position position="63"/>
    </location>
    <ligand>
        <name>heme c</name>
        <dbReference type="ChEBI" id="CHEBI:61717"/>
        <label>1</label>
    </ligand>
    <ligandPart>
        <name>Fe</name>
        <dbReference type="ChEBI" id="CHEBI:18248"/>
    </ligandPart>
</feature>
<dbReference type="KEGG" id="ptn:PTRA_a2264"/>
<feature type="binding site" description="axial binding residue" evidence="10">
    <location>
        <position position="345"/>
    </location>
    <ligand>
        <name>heme c</name>
        <dbReference type="ChEBI" id="CHEBI:61717"/>
        <label>3</label>
    </ligand>
    <ligandPart>
        <name>Fe</name>
        <dbReference type="ChEBI" id="CHEBI:18248"/>
    </ligandPart>
</feature>
<keyword evidence="2" id="KW-1003">Cell membrane</keyword>
<name>A0A0U2V6J0_9GAMM</name>
<dbReference type="InterPro" id="IPR009056">
    <property type="entry name" value="Cyt_c-like_dom"/>
</dbReference>
<dbReference type="GO" id="GO:0020037">
    <property type="term" value="F:heme binding"/>
    <property type="evidence" value="ECO:0007669"/>
    <property type="project" value="InterPro"/>
</dbReference>
<feature type="binding site" description="covalent" evidence="9">
    <location>
        <position position="209"/>
    </location>
    <ligand>
        <name>heme c</name>
        <dbReference type="ChEBI" id="CHEBI:61717"/>
        <label>2</label>
    </ligand>
</feature>
<accession>A0A0U2V6J0</accession>
<gene>
    <name evidence="12" type="ORF">PTRA_a2264</name>
</gene>
<feature type="domain" description="Cytochrome c" evidence="11">
    <location>
        <begin position="45"/>
        <end position="148"/>
    </location>
</feature>
<dbReference type="InterPro" id="IPR014353">
    <property type="entry name" value="Membr-bd_ADH_cyt_c"/>
</dbReference>
<feature type="domain" description="Cytochrome c" evidence="11">
    <location>
        <begin position="328"/>
        <end position="417"/>
    </location>
</feature>
<evidence type="ECO:0000256" key="10">
    <source>
        <dbReference type="PIRSR" id="PIRSR000018-51"/>
    </source>
</evidence>
<feature type="binding site" description="axial binding residue" evidence="10">
    <location>
        <position position="210"/>
    </location>
    <ligand>
        <name>heme c</name>
        <dbReference type="ChEBI" id="CHEBI:61717"/>
        <label>2</label>
    </ligand>
    <ligandPart>
        <name>Fe</name>
        <dbReference type="ChEBI" id="CHEBI:18248"/>
    </ligandPart>
</feature>
<keyword evidence="4 10" id="KW-0479">Metal-binding</keyword>
<evidence type="ECO:0000256" key="5">
    <source>
        <dbReference type="ARBA" id="ARBA00022729"/>
    </source>
</evidence>
<dbReference type="GO" id="GO:0009055">
    <property type="term" value="F:electron transfer activity"/>
    <property type="evidence" value="ECO:0007669"/>
    <property type="project" value="InterPro"/>
</dbReference>
<evidence type="ECO:0000256" key="1">
    <source>
        <dbReference type="ARBA" id="ARBA00004236"/>
    </source>
</evidence>
<organism evidence="12">
    <name type="scientific">Pseudoalteromonas translucida KMM 520</name>
    <dbReference type="NCBI Taxonomy" id="1315283"/>
    <lineage>
        <taxon>Bacteria</taxon>
        <taxon>Pseudomonadati</taxon>
        <taxon>Pseudomonadota</taxon>
        <taxon>Gammaproteobacteria</taxon>
        <taxon>Alteromonadales</taxon>
        <taxon>Pseudoalteromonadaceae</taxon>
        <taxon>Pseudoalteromonas</taxon>
    </lineage>
</organism>
<dbReference type="GO" id="GO:0005506">
    <property type="term" value="F:iron ion binding"/>
    <property type="evidence" value="ECO:0007669"/>
    <property type="project" value="InterPro"/>
</dbReference>
<evidence type="ECO:0000256" key="4">
    <source>
        <dbReference type="ARBA" id="ARBA00022723"/>
    </source>
</evidence>
<feature type="binding site" description="covalent" evidence="9">
    <location>
        <position position="59"/>
    </location>
    <ligand>
        <name>heme c</name>
        <dbReference type="ChEBI" id="CHEBI:61717"/>
        <label>1</label>
    </ligand>
</feature>
<evidence type="ECO:0000313" key="12">
    <source>
        <dbReference type="EMBL" id="ALS33372.1"/>
    </source>
</evidence>
<evidence type="ECO:0000256" key="6">
    <source>
        <dbReference type="ARBA" id="ARBA00022737"/>
    </source>
</evidence>
<dbReference type="PROSITE" id="PS51007">
    <property type="entry name" value="CYTC"/>
    <property type="match status" value="3"/>
</dbReference>
<evidence type="ECO:0000256" key="8">
    <source>
        <dbReference type="ARBA" id="ARBA00023136"/>
    </source>
</evidence>
<evidence type="ECO:0000313" key="13">
    <source>
        <dbReference type="Proteomes" id="UP000065261"/>
    </source>
</evidence>
<comment type="cofactor">
    <cofactor evidence="9">
        <name>heme c</name>
        <dbReference type="ChEBI" id="CHEBI:61717"/>
    </cofactor>
    <text evidence="9">Binds 3 heme c groups covalently per subunit.</text>
</comment>
<dbReference type="Proteomes" id="UP000065261">
    <property type="component" value="Chromosome I"/>
</dbReference>
<sequence length="452" mass="49227">MKKVTYIVLVGIALLVFAFVGAKLIPITLAPPLAATHKVDINDQTLIAQGEYYARVADCVACHTAPGGKPFAGGLGMQTPMGAIYSTNITPDIETGIGSYSYADFERAVRKGIRQDNQPLYPAMPFVSYKIVNDAEIEAMYAYFMSSVSPVKQQNQQTTIPWPASMRWPLAWWQALFSPARSFTANPNLTAEQNQGAYLVEGLAHCGACHTPRGIAFQEKALSDDASGQFVSGSVLEGWYAKSLRNEGLGLSTWKQADIALFLKTGRTDKTAAFGSMADVVAHSTRYFTDKDLNAIASFLNQLTPRPGYDKNWQPKADTTTSALRAGDFSTPGALLYMEQCAACHRLDGKGAPRIFPALAGNSIVFAEDPSSLIQVTLAGGEMATTAHDVMTFTMPGFYHLKNQELADVLNFIRNSWGNHGSHISTRDVATMRRVVDHAPVHYVPAKEIENE</sequence>
<evidence type="ECO:0000259" key="11">
    <source>
        <dbReference type="PROSITE" id="PS51007"/>
    </source>
</evidence>
<protein>
    <recommendedName>
        <fullName evidence="11">Cytochrome c domain-containing protein</fullName>
    </recommendedName>
</protein>
<keyword evidence="8" id="KW-0472">Membrane</keyword>
<feature type="binding site" description="covalent" evidence="9">
    <location>
        <position position="344"/>
    </location>
    <ligand>
        <name>heme c</name>
        <dbReference type="ChEBI" id="CHEBI:61717"/>
        <label>3</label>
    </ligand>
</feature>
<keyword evidence="6" id="KW-0677">Repeat</keyword>
<dbReference type="OrthoDB" id="9811281at2"/>
<evidence type="ECO:0000256" key="9">
    <source>
        <dbReference type="PIRSR" id="PIRSR000018-50"/>
    </source>
</evidence>
<comment type="subcellular location">
    <subcellularLocation>
        <location evidence="1">Cell membrane</location>
    </subcellularLocation>
</comment>
<feature type="domain" description="Cytochrome c" evidence="11">
    <location>
        <begin position="191"/>
        <end position="304"/>
    </location>
</feature>
<keyword evidence="3 9" id="KW-0349">Heme</keyword>
<reference evidence="12 13" key="1">
    <citation type="submission" date="2015-03" db="EMBL/GenBank/DDBJ databases">
        <authorList>
            <person name="Murphy D."/>
        </authorList>
    </citation>
    <scope>NUCLEOTIDE SEQUENCE [LARGE SCALE GENOMIC DNA]</scope>
    <source>
        <strain evidence="12 13">KMM 520</strain>
    </source>
</reference>
<dbReference type="RefSeq" id="WP_058373634.1">
    <property type="nucleotide sequence ID" value="NZ_CP011034.1"/>
</dbReference>
<proteinExistence type="predicted"/>
<dbReference type="GO" id="GO:0005886">
    <property type="term" value="C:plasma membrane"/>
    <property type="evidence" value="ECO:0007669"/>
    <property type="project" value="UniProtKB-SubCell"/>
</dbReference>
<keyword evidence="5" id="KW-0732">Signal</keyword>
<dbReference type="AlphaFoldDB" id="A0A0U2V6J0"/>
<dbReference type="PATRIC" id="fig|1315283.4.peg.1964"/>
<evidence type="ECO:0000256" key="2">
    <source>
        <dbReference type="ARBA" id="ARBA00022475"/>
    </source>
</evidence>
<dbReference type="PANTHER" id="PTHR35008">
    <property type="entry name" value="BLL4482 PROTEIN-RELATED"/>
    <property type="match status" value="1"/>
</dbReference>
<evidence type="ECO:0000256" key="3">
    <source>
        <dbReference type="ARBA" id="ARBA00022617"/>
    </source>
</evidence>
<dbReference type="InterPro" id="IPR036909">
    <property type="entry name" value="Cyt_c-like_dom_sf"/>
</dbReference>